<dbReference type="InterPro" id="IPR002138">
    <property type="entry name" value="Pept_C14_p10"/>
</dbReference>
<dbReference type="Proteomes" id="UP000887566">
    <property type="component" value="Unplaced"/>
</dbReference>
<accession>A0A914V6W0</accession>
<feature type="region of interest" description="Disordered" evidence="6">
    <location>
        <begin position="143"/>
        <end position="165"/>
    </location>
</feature>
<dbReference type="PANTHER" id="PTHR47901">
    <property type="entry name" value="CASPASE RECRUITMENT DOMAIN-CONTAINING PROTEIN 18"/>
    <property type="match status" value="1"/>
</dbReference>
<evidence type="ECO:0000259" key="7">
    <source>
        <dbReference type="PROSITE" id="PS50207"/>
    </source>
</evidence>
<dbReference type="InterPro" id="IPR001309">
    <property type="entry name" value="Pept_C14_p20"/>
</dbReference>
<feature type="region of interest" description="Disordered" evidence="6">
    <location>
        <begin position="69"/>
        <end position="123"/>
    </location>
</feature>
<evidence type="ECO:0000256" key="4">
    <source>
        <dbReference type="ARBA" id="ARBA00022801"/>
    </source>
</evidence>
<dbReference type="InterPro" id="IPR029030">
    <property type="entry name" value="Caspase-like_dom_sf"/>
</dbReference>
<dbReference type="Gene3D" id="3.40.50.1460">
    <property type="match status" value="1"/>
</dbReference>
<keyword evidence="9" id="KW-1185">Reference proteome</keyword>
<feature type="domain" description="Caspase family p10" evidence="7">
    <location>
        <begin position="480"/>
        <end position="569"/>
    </location>
</feature>
<evidence type="ECO:0000313" key="9">
    <source>
        <dbReference type="Proteomes" id="UP000887566"/>
    </source>
</evidence>
<feature type="region of interest" description="Disordered" evidence="6">
    <location>
        <begin position="1"/>
        <end position="38"/>
    </location>
</feature>
<feature type="region of interest" description="Disordered" evidence="6">
    <location>
        <begin position="255"/>
        <end position="280"/>
    </location>
</feature>
<feature type="compositionally biased region" description="Basic and acidic residues" evidence="6">
    <location>
        <begin position="146"/>
        <end position="162"/>
    </location>
</feature>
<reference evidence="10" key="1">
    <citation type="submission" date="2022-11" db="UniProtKB">
        <authorList>
            <consortium name="WormBaseParasite"/>
        </authorList>
    </citation>
    <scope>IDENTIFICATION</scope>
</reference>
<name>A0A914V6W0_9BILA</name>
<dbReference type="SUPFAM" id="SSF52129">
    <property type="entry name" value="Caspase-like"/>
    <property type="match status" value="1"/>
</dbReference>
<dbReference type="PROSITE" id="PS50207">
    <property type="entry name" value="CASPASE_P10"/>
    <property type="match status" value="1"/>
</dbReference>
<feature type="region of interest" description="Disordered" evidence="6">
    <location>
        <begin position="421"/>
        <end position="444"/>
    </location>
</feature>
<dbReference type="GO" id="GO:0006915">
    <property type="term" value="P:apoptotic process"/>
    <property type="evidence" value="ECO:0007669"/>
    <property type="project" value="UniProtKB-KW"/>
</dbReference>
<dbReference type="Pfam" id="PF00656">
    <property type="entry name" value="Peptidase_C14"/>
    <property type="match status" value="1"/>
</dbReference>
<dbReference type="InterPro" id="IPR002398">
    <property type="entry name" value="Pept_C14"/>
</dbReference>
<organism evidence="9 10">
    <name type="scientific">Plectus sambesii</name>
    <dbReference type="NCBI Taxonomy" id="2011161"/>
    <lineage>
        <taxon>Eukaryota</taxon>
        <taxon>Metazoa</taxon>
        <taxon>Ecdysozoa</taxon>
        <taxon>Nematoda</taxon>
        <taxon>Chromadorea</taxon>
        <taxon>Plectida</taxon>
        <taxon>Plectina</taxon>
        <taxon>Plectoidea</taxon>
        <taxon>Plectidae</taxon>
        <taxon>Plectus</taxon>
    </lineage>
</organism>
<dbReference type="WBParaSite" id="PSAMB.scaffold1610size29404.g14008.t1">
    <property type="protein sequence ID" value="PSAMB.scaffold1610size29404.g14008.t1"/>
    <property type="gene ID" value="PSAMB.scaffold1610size29404.g14008"/>
</dbReference>
<evidence type="ECO:0000256" key="1">
    <source>
        <dbReference type="ARBA" id="ARBA00010134"/>
    </source>
</evidence>
<evidence type="ECO:0000256" key="6">
    <source>
        <dbReference type="SAM" id="MobiDB-lite"/>
    </source>
</evidence>
<evidence type="ECO:0000259" key="8">
    <source>
        <dbReference type="PROSITE" id="PS50208"/>
    </source>
</evidence>
<dbReference type="PANTHER" id="PTHR47901:SF8">
    <property type="entry name" value="CASPASE-3"/>
    <property type="match status" value="1"/>
</dbReference>
<keyword evidence="4" id="KW-0378">Hydrolase</keyword>
<dbReference type="PRINTS" id="PR00376">
    <property type="entry name" value="IL1BCENZYME"/>
</dbReference>
<evidence type="ECO:0000313" key="10">
    <source>
        <dbReference type="WBParaSite" id="PSAMB.scaffold1610size29404.g14008.t1"/>
    </source>
</evidence>
<dbReference type="InterPro" id="IPR011600">
    <property type="entry name" value="Pept_C14_caspase"/>
</dbReference>
<feature type="domain" description="Caspase family p20" evidence="8">
    <location>
        <begin position="293"/>
        <end position="418"/>
    </location>
</feature>
<protein>
    <submittedName>
        <fullName evidence="10">Caspase</fullName>
    </submittedName>
</protein>
<feature type="compositionally biased region" description="Polar residues" evidence="6">
    <location>
        <begin position="108"/>
        <end position="123"/>
    </location>
</feature>
<feature type="compositionally biased region" description="Basic and acidic residues" evidence="6">
    <location>
        <begin position="1"/>
        <end position="11"/>
    </location>
</feature>
<comment type="similarity">
    <text evidence="1 5">Belongs to the peptidase C14A family.</text>
</comment>
<dbReference type="GO" id="GO:0004197">
    <property type="term" value="F:cysteine-type endopeptidase activity"/>
    <property type="evidence" value="ECO:0007669"/>
    <property type="project" value="InterPro"/>
</dbReference>
<keyword evidence="3" id="KW-0053">Apoptosis</keyword>
<feature type="compositionally biased region" description="Polar residues" evidence="6">
    <location>
        <begin position="426"/>
        <end position="438"/>
    </location>
</feature>
<proteinExistence type="inferred from homology"/>
<sequence length="573" mass="61834">MGKRKNEREASAKSTPSEQSDDEETSSPSSSKRQNIRNVKFGNIGAGRGTVHGGIHGVNHAGGDIGGDTYTNSPVVHGDSYSGAGSGQKNTFDNRNNRGRQVAGPNYGTVNLGNTTDNSQRTSHTFGDHASRMVNAPVTGDISFGDTHDNSQRTRYHQDNRGNRGHQITGGTFSGATFNQPVHHGPHTDNSVHAPSNQGLVSVGPNSGTQVGTMHDVTQHTQLAHGNINSGAAAGQHNTFGDNASKIVTAPVTGPVSQGDTEDNSQHIQGLSQSKETKDAGGKIECYPLNTKPKGHMLIIANEIYHDGDHNDGALVDRNKMETLGRILGYNVKSSHENLTAEEMRTALKDFVIKIETEPHLDSAIIFVLAHGAPDEVFGVDGEGVERKEFFDAMKPKNCAALTGKPKLIFFDACRGDEDDPGAVNKQKSGAPQEQAGSETGKPYTPEEKAVALAAYEIKKANAYAEQQESGKEVKRKGSRLSIMSDMLIVDATAMDYYAYGSESGSDFIDAIYDVFKANYKTKNIDDMLHMVHEHVLKSMHGGMEEDADHFVEGTNYMSSLRKRFMFCPPSTN</sequence>
<dbReference type="PROSITE" id="PS50208">
    <property type="entry name" value="CASPASE_P20"/>
    <property type="match status" value="1"/>
</dbReference>
<dbReference type="InterPro" id="IPR015917">
    <property type="entry name" value="Pept_C14A"/>
</dbReference>
<dbReference type="SMART" id="SM00115">
    <property type="entry name" value="CASc"/>
    <property type="match status" value="1"/>
</dbReference>
<dbReference type="AlphaFoldDB" id="A0A914V6W0"/>
<evidence type="ECO:0000256" key="3">
    <source>
        <dbReference type="ARBA" id="ARBA00022703"/>
    </source>
</evidence>
<evidence type="ECO:0000256" key="2">
    <source>
        <dbReference type="ARBA" id="ARBA00022670"/>
    </source>
</evidence>
<evidence type="ECO:0000256" key="5">
    <source>
        <dbReference type="RuleBase" id="RU003971"/>
    </source>
</evidence>
<dbReference type="GO" id="GO:0006508">
    <property type="term" value="P:proteolysis"/>
    <property type="evidence" value="ECO:0007669"/>
    <property type="project" value="UniProtKB-KW"/>
</dbReference>
<keyword evidence="2" id="KW-0645">Protease</keyword>